<protein>
    <submittedName>
        <fullName evidence="2">Uncharacterized protein</fullName>
    </submittedName>
</protein>
<evidence type="ECO:0000313" key="2">
    <source>
        <dbReference type="EMBL" id="MBB4939411.1"/>
    </source>
</evidence>
<evidence type="ECO:0000313" key="3">
    <source>
        <dbReference type="Proteomes" id="UP000534286"/>
    </source>
</evidence>
<gene>
    <name evidence="2" type="ORF">FHR32_003716</name>
</gene>
<dbReference type="Proteomes" id="UP000534286">
    <property type="component" value="Unassembled WGS sequence"/>
</dbReference>
<keyword evidence="3" id="KW-1185">Reference proteome</keyword>
<name>A0A7W7RWB4_9ACTN</name>
<sequence>MSLELPAGLASLHGLLGDDAPWPDPDEDERLRSARAWFDLGEEVKAASAQLDHVAELVSARNSGDDVDAFDSEYNDEEGLRQTLAKGGAAANLTGLGTLAVVLFRVVWKGIVIYSLAMLLLALMRAALSGPSGGIWAALRVAYSRRSLRYLLERLKLNIGQITINTVRQARGLLSTAAFVTAGYSLTPLPIMIKSAGMFKSDEQARRETEQVLNATPMGREALAWAREHGVAILYQNLGDTWAAGVYTDWLNIIQVDTSGSTTTPADMAAAVVHEVNHARRDGTPDPLLMSREEYIAAAIDEEAAGEVLSIKFGGQYEKAHGSQGSWSQYEYDYHDSYENAVKQAETDRRNAGEAPLTASERQRIGEQSGQAEIAKQMRHSPYPQQFGDAWDKRFLTMPTDKLY</sequence>
<proteinExistence type="predicted"/>
<evidence type="ECO:0000256" key="1">
    <source>
        <dbReference type="SAM" id="MobiDB-lite"/>
    </source>
</evidence>
<dbReference type="RefSeq" id="WP_184755404.1">
    <property type="nucleotide sequence ID" value="NZ_BAABEK010000095.1"/>
</dbReference>
<reference evidence="2 3" key="1">
    <citation type="submission" date="2020-08" db="EMBL/GenBank/DDBJ databases">
        <title>Sequencing the genomes of 1000 actinobacteria strains.</title>
        <authorList>
            <person name="Klenk H.-P."/>
        </authorList>
    </citation>
    <scope>NUCLEOTIDE SEQUENCE [LARGE SCALE GENOMIC DNA]</scope>
    <source>
        <strain evidence="2 3">DSM 43023</strain>
    </source>
</reference>
<dbReference type="AlphaFoldDB" id="A0A7W7RWB4"/>
<organism evidence="2 3">
    <name type="scientific">Streptosporangium album</name>
    <dbReference type="NCBI Taxonomy" id="47479"/>
    <lineage>
        <taxon>Bacteria</taxon>
        <taxon>Bacillati</taxon>
        <taxon>Actinomycetota</taxon>
        <taxon>Actinomycetes</taxon>
        <taxon>Streptosporangiales</taxon>
        <taxon>Streptosporangiaceae</taxon>
        <taxon>Streptosporangium</taxon>
    </lineage>
</organism>
<feature type="region of interest" description="Disordered" evidence="1">
    <location>
        <begin position="348"/>
        <end position="371"/>
    </location>
</feature>
<comment type="caution">
    <text evidence="2">The sequence shown here is derived from an EMBL/GenBank/DDBJ whole genome shotgun (WGS) entry which is preliminary data.</text>
</comment>
<accession>A0A7W7RWB4</accession>
<dbReference type="EMBL" id="JACHJU010000001">
    <property type="protein sequence ID" value="MBB4939411.1"/>
    <property type="molecule type" value="Genomic_DNA"/>
</dbReference>